<dbReference type="InterPro" id="IPR012337">
    <property type="entry name" value="RNaseH-like_sf"/>
</dbReference>
<keyword evidence="2" id="KW-0812">Transmembrane</keyword>
<name>A0A6G4AH57_9ACTN</name>
<sequence>MLAVCRSCFTAPTFRTFCILLTGLVAQVCLPVLACLWRPKHTGKIALAREMTELLAAHFPHRTLHTVRDAAYVGEHLRGLNPQITWTSRLKVTSVLHELPPPRTGKKGRPRTRGPRLGTPTDLSQQLDWHRTKVRRYGRVDTVFLAEHICLWYGSFHTRPIRVVLVRDSNCGPGTGLDRGYGTALVTTDLTTSAEQIVERYAARWAIETAFFDARQTLGVGEARNRTRLAVERTVPFGLLACTVVTTWYALVGHQPADTDEHRARARWYTTKTQPSFEDMTAKLRRTIIAHRFRGPHPHQAQPEEIQAVLTAWATAGT</sequence>
<gene>
    <name evidence="4" type="ORF">G4H13_20160</name>
</gene>
<keyword evidence="2" id="KW-0472">Membrane</keyword>
<evidence type="ECO:0000313" key="5">
    <source>
        <dbReference type="Proteomes" id="UP000476310"/>
    </source>
</evidence>
<dbReference type="EMBL" id="JAAIKT010000023">
    <property type="protein sequence ID" value="NEW72655.1"/>
    <property type="molecule type" value="Genomic_DNA"/>
</dbReference>
<dbReference type="Pfam" id="PF01609">
    <property type="entry name" value="DDE_Tnp_1"/>
    <property type="match status" value="1"/>
</dbReference>
<feature type="transmembrane region" description="Helical" evidence="2">
    <location>
        <begin position="14"/>
        <end position="37"/>
    </location>
</feature>
<dbReference type="SUPFAM" id="SSF53098">
    <property type="entry name" value="Ribonuclease H-like"/>
    <property type="match status" value="1"/>
</dbReference>
<evidence type="ECO:0000313" key="4">
    <source>
        <dbReference type="EMBL" id="NEW72655.1"/>
    </source>
</evidence>
<comment type="caution">
    <text evidence="4">The sequence shown here is derived from an EMBL/GenBank/DDBJ whole genome shotgun (WGS) entry which is preliminary data.</text>
</comment>
<evidence type="ECO:0000259" key="3">
    <source>
        <dbReference type="Pfam" id="PF01609"/>
    </source>
</evidence>
<organism evidence="4 5">
    <name type="scientific">Streptomyces rhizosphaericus</name>
    <dbReference type="NCBI Taxonomy" id="114699"/>
    <lineage>
        <taxon>Bacteria</taxon>
        <taxon>Bacillati</taxon>
        <taxon>Actinomycetota</taxon>
        <taxon>Actinomycetes</taxon>
        <taxon>Kitasatosporales</taxon>
        <taxon>Streptomycetaceae</taxon>
        <taxon>Streptomyces</taxon>
        <taxon>Streptomyces violaceusniger group</taxon>
    </lineage>
</organism>
<dbReference type="RefSeq" id="WP_051573657.1">
    <property type="nucleotide sequence ID" value="NZ_JAAIKT010000023.1"/>
</dbReference>
<feature type="region of interest" description="Disordered" evidence="1">
    <location>
        <begin position="98"/>
        <end position="123"/>
    </location>
</feature>
<keyword evidence="5" id="KW-1185">Reference proteome</keyword>
<evidence type="ECO:0000256" key="1">
    <source>
        <dbReference type="SAM" id="MobiDB-lite"/>
    </source>
</evidence>
<dbReference type="AlphaFoldDB" id="A0A6G4AH57"/>
<accession>A0A6G4AH57</accession>
<proteinExistence type="predicted"/>
<evidence type="ECO:0000256" key="2">
    <source>
        <dbReference type="SAM" id="Phobius"/>
    </source>
</evidence>
<dbReference type="GO" id="GO:0003677">
    <property type="term" value="F:DNA binding"/>
    <property type="evidence" value="ECO:0007669"/>
    <property type="project" value="InterPro"/>
</dbReference>
<dbReference type="GO" id="GO:0006313">
    <property type="term" value="P:DNA transposition"/>
    <property type="evidence" value="ECO:0007669"/>
    <property type="project" value="InterPro"/>
</dbReference>
<feature type="domain" description="Transposase IS4-like" evidence="3">
    <location>
        <begin position="38"/>
        <end position="233"/>
    </location>
</feature>
<protein>
    <submittedName>
        <fullName evidence="4">Transposase</fullName>
    </submittedName>
</protein>
<keyword evidence="2" id="KW-1133">Transmembrane helix</keyword>
<dbReference type="Proteomes" id="UP000476310">
    <property type="component" value="Unassembled WGS sequence"/>
</dbReference>
<feature type="compositionally biased region" description="Basic residues" evidence="1">
    <location>
        <begin position="104"/>
        <end position="114"/>
    </location>
</feature>
<dbReference type="InterPro" id="IPR002559">
    <property type="entry name" value="Transposase_11"/>
</dbReference>
<reference evidence="4" key="1">
    <citation type="submission" date="2020-02" db="EMBL/GenBank/DDBJ databases">
        <title>A new Streptomyces sp. for controlling soil-borne diseases.</title>
        <authorList>
            <person name="Li X."/>
            <person name="Tian Y."/>
            <person name="Gao K."/>
        </authorList>
    </citation>
    <scope>NUCLEOTIDE SEQUENCE [LARGE SCALE GENOMIC DNA]</scope>
    <source>
        <strain evidence="4">0250</strain>
    </source>
</reference>
<dbReference type="GO" id="GO:0004803">
    <property type="term" value="F:transposase activity"/>
    <property type="evidence" value="ECO:0007669"/>
    <property type="project" value="InterPro"/>
</dbReference>